<keyword evidence="4" id="KW-0227">DNA damage</keyword>
<accession>A0ABS6E6I9</accession>
<evidence type="ECO:0000256" key="5">
    <source>
        <dbReference type="ARBA" id="ARBA00022801"/>
    </source>
</evidence>
<organism evidence="9 10">
    <name type="scientific">Tissierella simiarum</name>
    <dbReference type="NCBI Taxonomy" id="2841534"/>
    <lineage>
        <taxon>Bacteria</taxon>
        <taxon>Bacillati</taxon>
        <taxon>Bacillota</taxon>
        <taxon>Tissierellia</taxon>
        <taxon>Tissierellales</taxon>
        <taxon>Tissierellaceae</taxon>
        <taxon>Tissierella</taxon>
    </lineage>
</organism>
<keyword evidence="5" id="KW-0378">Hydrolase</keyword>
<evidence type="ECO:0000256" key="6">
    <source>
        <dbReference type="ARBA" id="ARBA00022842"/>
    </source>
</evidence>
<name>A0ABS6E6I9_9FIRM</name>
<keyword evidence="10" id="KW-1185">Reference proteome</keyword>
<dbReference type="EMBL" id="JAHLPM010000008">
    <property type="protein sequence ID" value="MBU5438530.1"/>
    <property type="molecule type" value="Genomic_DNA"/>
</dbReference>
<reference evidence="9 10" key="1">
    <citation type="submission" date="2021-06" db="EMBL/GenBank/DDBJ databases">
        <authorList>
            <person name="Sun Q."/>
            <person name="Li D."/>
        </authorList>
    </citation>
    <scope>NUCLEOTIDE SEQUENCE [LARGE SCALE GENOMIC DNA]</scope>
    <source>
        <strain evidence="9 10">MSJ-40</strain>
    </source>
</reference>
<comment type="similarity">
    <text evidence="2">Belongs to the Nudix hydrolase family.</text>
</comment>
<evidence type="ECO:0000256" key="4">
    <source>
        <dbReference type="ARBA" id="ARBA00022763"/>
    </source>
</evidence>
<dbReference type="PROSITE" id="PS51462">
    <property type="entry name" value="NUDIX"/>
    <property type="match status" value="1"/>
</dbReference>
<keyword evidence="3" id="KW-0479">Metal-binding</keyword>
<evidence type="ECO:0000256" key="2">
    <source>
        <dbReference type="ARBA" id="ARBA00005582"/>
    </source>
</evidence>
<dbReference type="PANTHER" id="PTHR47707:SF1">
    <property type="entry name" value="NUDIX HYDROLASE FAMILY PROTEIN"/>
    <property type="match status" value="1"/>
</dbReference>
<evidence type="ECO:0000313" key="10">
    <source>
        <dbReference type="Proteomes" id="UP000749471"/>
    </source>
</evidence>
<dbReference type="InterPro" id="IPR000086">
    <property type="entry name" value="NUDIX_hydrolase_dom"/>
</dbReference>
<evidence type="ECO:0000256" key="7">
    <source>
        <dbReference type="ARBA" id="ARBA00023204"/>
    </source>
</evidence>
<dbReference type="CDD" id="cd04683">
    <property type="entry name" value="NUDIX_Hydrolase"/>
    <property type="match status" value="1"/>
</dbReference>
<gene>
    <name evidence="9" type="ORF">KQI42_10945</name>
</gene>
<evidence type="ECO:0000259" key="8">
    <source>
        <dbReference type="PROSITE" id="PS51462"/>
    </source>
</evidence>
<evidence type="ECO:0000256" key="3">
    <source>
        <dbReference type="ARBA" id="ARBA00022723"/>
    </source>
</evidence>
<comment type="cofactor">
    <cofactor evidence="1">
        <name>Mg(2+)</name>
        <dbReference type="ChEBI" id="CHEBI:18420"/>
    </cofactor>
</comment>
<proteinExistence type="inferred from homology"/>
<dbReference type="InterPro" id="IPR047127">
    <property type="entry name" value="MutT-like"/>
</dbReference>
<evidence type="ECO:0000313" key="9">
    <source>
        <dbReference type="EMBL" id="MBU5438530.1"/>
    </source>
</evidence>
<protein>
    <submittedName>
        <fullName evidence="9">NUDIX domain-containing protein</fullName>
    </submittedName>
</protein>
<evidence type="ECO:0000256" key="1">
    <source>
        <dbReference type="ARBA" id="ARBA00001946"/>
    </source>
</evidence>
<feature type="domain" description="Nudix hydrolase" evidence="8">
    <location>
        <begin position="1"/>
        <end position="123"/>
    </location>
</feature>
<comment type="caution">
    <text evidence="9">The sequence shown here is derived from an EMBL/GenBank/DDBJ whole genome shotgun (WGS) entry which is preliminary data.</text>
</comment>
<dbReference type="Pfam" id="PF00293">
    <property type="entry name" value="NUDIX"/>
    <property type="match status" value="1"/>
</dbReference>
<keyword evidence="6" id="KW-0460">Magnesium</keyword>
<keyword evidence="7" id="KW-0234">DNA repair</keyword>
<sequence>MQVLLHQRANTGYMDGKWDFAGSGHVDEGETAKMAVIRECLEELGITVDVEFVEFVHLSHRIGKNGGPTYYDIYFIVKKYDGIATIAEPNKCSALEWFDLGNLPNEIIDIRKLAIQNYLDAIPYSEIY</sequence>
<dbReference type="PANTHER" id="PTHR47707">
    <property type="entry name" value="8-OXO-DGTP DIPHOSPHATASE"/>
    <property type="match status" value="1"/>
</dbReference>
<dbReference type="Proteomes" id="UP000749471">
    <property type="component" value="Unassembled WGS sequence"/>
</dbReference>